<keyword evidence="3" id="KW-0472">Membrane</keyword>
<feature type="compositionally biased region" description="Polar residues" evidence="2">
    <location>
        <begin position="44"/>
        <end position="53"/>
    </location>
</feature>
<keyword evidence="1" id="KW-0175">Coiled coil</keyword>
<dbReference type="RefSeq" id="WP_223925747.1">
    <property type="nucleotide sequence ID" value="NZ_BPTU01000001.1"/>
</dbReference>
<keyword evidence="5" id="KW-1185">Reference proteome</keyword>
<accession>A0A9R1CB09</accession>
<dbReference type="GeneID" id="72466737"/>
<comment type="caution">
    <text evidence="4">The sequence shown here is derived from an EMBL/GenBank/DDBJ whole genome shotgun (WGS) entry which is preliminary data.</text>
</comment>
<feature type="region of interest" description="Disordered" evidence="2">
    <location>
        <begin position="44"/>
        <end position="81"/>
    </location>
</feature>
<protein>
    <submittedName>
        <fullName evidence="4">Uncharacterized protein</fullName>
    </submittedName>
</protein>
<evidence type="ECO:0000256" key="2">
    <source>
        <dbReference type="SAM" id="MobiDB-lite"/>
    </source>
</evidence>
<dbReference type="EMBL" id="BPUB01000002">
    <property type="protein sequence ID" value="GJG59225.1"/>
    <property type="molecule type" value="Genomic_DNA"/>
</dbReference>
<evidence type="ECO:0000313" key="5">
    <source>
        <dbReference type="Proteomes" id="UP000825483"/>
    </source>
</evidence>
<organism evidence="4 5">
    <name type="scientific">Prevotella lacticifex</name>
    <dbReference type="NCBI Taxonomy" id="2854755"/>
    <lineage>
        <taxon>Bacteria</taxon>
        <taxon>Pseudomonadati</taxon>
        <taxon>Bacteroidota</taxon>
        <taxon>Bacteroidia</taxon>
        <taxon>Bacteroidales</taxon>
        <taxon>Prevotellaceae</taxon>
        <taxon>Prevotella</taxon>
    </lineage>
</organism>
<evidence type="ECO:0000256" key="3">
    <source>
        <dbReference type="SAM" id="Phobius"/>
    </source>
</evidence>
<sequence>MEYKITCPNCGYKYRFTATGGQSLIATCPNCGQRMKVNLPTANGQEQTATPQDNGAGNANGYANSVPCNGQDNPKNEKKGKSRQTKIILLALILGIVVGIVGWFAWQQHEKNSAEAQLEEKEARKAHMDSLMALRNQQEAEEQQYEQEQDKKKQVTDFLNNFYTVWFTGGDMSEFSNNLSEQCYEKLQTSLDEESDSTGSDIDWTPICPTLGNAKEGSRASGAVKISVVRYEDNWYRVTFTNDEATESRQIEAFPQNGKVIINDYR</sequence>
<dbReference type="Proteomes" id="UP000825483">
    <property type="component" value="Unassembled WGS sequence"/>
</dbReference>
<evidence type="ECO:0000313" key="4">
    <source>
        <dbReference type="EMBL" id="GJG59225.1"/>
    </source>
</evidence>
<keyword evidence="3" id="KW-1133">Transmembrane helix</keyword>
<reference evidence="4" key="1">
    <citation type="journal article" date="2022" name="Int. J. Syst. Evol. Microbiol.">
        <title>Prevotella lacticifex sp. nov., isolated from the rumen of cows.</title>
        <authorList>
            <person name="Shinkai T."/>
            <person name="Ikeyama N."/>
            <person name="Kumagai M."/>
            <person name="Ohmori H."/>
            <person name="Sakamoto M."/>
            <person name="Ohkuma M."/>
            <person name="Mitsumori M."/>
        </authorList>
    </citation>
    <scope>NUCLEOTIDE SEQUENCE</scope>
    <source>
        <strain evidence="4">R5076</strain>
    </source>
</reference>
<feature type="compositionally biased region" description="Low complexity" evidence="2">
    <location>
        <begin position="54"/>
        <end position="64"/>
    </location>
</feature>
<gene>
    <name evidence="4" type="ORF">PRLR5076_20760</name>
</gene>
<name>A0A9R1CB09_9BACT</name>
<dbReference type="AlphaFoldDB" id="A0A9R1CB09"/>
<feature type="coiled-coil region" evidence="1">
    <location>
        <begin position="104"/>
        <end position="155"/>
    </location>
</feature>
<feature type="transmembrane region" description="Helical" evidence="3">
    <location>
        <begin position="87"/>
        <end position="106"/>
    </location>
</feature>
<keyword evidence="3" id="KW-0812">Transmembrane</keyword>
<proteinExistence type="predicted"/>
<evidence type="ECO:0000256" key="1">
    <source>
        <dbReference type="SAM" id="Coils"/>
    </source>
</evidence>